<dbReference type="PANTHER" id="PTHR43405">
    <property type="entry name" value="GLYCOSYL HYDROLASE DIGH"/>
    <property type="match status" value="1"/>
</dbReference>
<evidence type="ECO:0000313" key="3">
    <source>
        <dbReference type="EMBL" id="QDS98283.1"/>
    </source>
</evidence>
<dbReference type="AlphaFoldDB" id="A0A517MTT5"/>
<dbReference type="InterPro" id="IPR003790">
    <property type="entry name" value="GHL10"/>
</dbReference>
<dbReference type="KEGG" id="amob:HG15A2_15560"/>
<name>A0A517MTT5_9BACT</name>
<protein>
    <recommendedName>
        <fullName evidence="2">Glycosyl hydrolase-like 10 domain-containing protein</fullName>
    </recommendedName>
</protein>
<dbReference type="Gene3D" id="3.20.20.80">
    <property type="entry name" value="Glycosidases"/>
    <property type="match status" value="1"/>
</dbReference>
<dbReference type="Gene3D" id="2.60.120.430">
    <property type="entry name" value="Galactose-binding lectin"/>
    <property type="match status" value="1"/>
</dbReference>
<dbReference type="InterPro" id="IPR018247">
    <property type="entry name" value="EF_Hand_1_Ca_BS"/>
</dbReference>
<proteinExistence type="predicted"/>
<dbReference type="Pfam" id="PF02638">
    <property type="entry name" value="GHL10"/>
    <property type="match status" value="1"/>
</dbReference>
<gene>
    <name evidence="3" type="ORF">HG15A2_15560</name>
</gene>
<dbReference type="OrthoDB" id="9794671at2"/>
<dbReference type="PANTHER" id="PTHR43405:SF1">
    <property type="entry name" value="GLYCOSYL HYDROLASE DIGH"/>
    <property type="match status" value="1"/>
</dbReference>
<dbReference type="InterPro" id="IPR017853">
    <property type="entry name" value="GH"/>
</dbReference>
<accession>A0A517MTT5</accession>
<dbReference type="PROSITE" id="PS00018">
    <property type="entry name" value="EF_HAND_1"/>
    <property type="match status" value="1"/>
</dbReference>
<evidence type="ECO:0000313" key="4">
    <source>
        <dbReference type="Proteomes" id="UP000319852"/>
    </source>
</evidence>
<dbReference type="Proteomes" id="UP000319852">
    <property type="component" value="Chromosome"/>
</dbReference>
<evidence type="ECO:0000259" key="2">
    <source>
        <dbReference type="Pfam" id="PF02638"/>
    </source>
</evidence>
<evidence type="ECO:0000256" key="1">
    <source>
        <dbReference type="ARBA" id="ARBA00022729"/>
    </source>
</evidence>
<sequence length="678" mass="73702">MRNVPRLLEQISWPMLKVSLCLLSAIFALSLANSTSAEFSERRSIFVDRYDFNYSGNISTMTNQINGMMQSAADEGFTDIVWQVRGRGDALYNSNFEPAISNLTPGFDPLQTALDAAHSRGLKVHAWFNSTTLWNTNNLNPPSGHIFNNTNPSFRLEELSGNLEPQDGWGSYSSVNPILPEVHTHINNVVNDVAANYAVDGIHLDYIRYIPGTSDFDRLPHDTLSHTMFNSATGLDGSNPSNAAAYENYIASRITDLVGSVGQTVDAAETSTGRAMEFSASVWRDPDVAVNDYMQDYRTWLENDLLDIVMPMIYLSASNDGTYFNDNLLNTMRTSTDSRVMPTFATYLHAASGGGGAALTRSQIERAYFMGADGVGFYDFPTYFDTNSNPAYNNAERESIRDLFNEIANASSTGSSIDNFDADEGHFNSSPTLSGSNQGINGATAQRVTTEAQAGDGSQELVIDGSNGGWFLRHLSGGGSVAANQEFASTGSIGFWLKTEDEGLTVQIALDDPNSADRGFLQPVQADGEWHLYQWNLEDDRQWEAWASEEGSITGSTVTIDSIQFFGAGDATIYLDSVSHNPDGYLAGLTAAGPGDFDADGDIDADDLAQWQGDYGVNGLSDADNDDDSDGLDFLTWQQNYAPASSSAAANTVPEPSTLALLIGLTLMPRCRRSKFNH</sequence>
<dbReference type="EMBL" id="CP036263">
    <property type="protein sequence ID" value="QDS98283.1"/>
    <property type="molecule type" value="Genomic_DNA"/>
</dbReference>
<organism evidence="3 4">
    <name type="scientific">Adhaeretor mobilis</name>
    <dbReference type="NCBI Taxonomy" id="1930276"/>
    <lineage>
        <taxon>Bacteria</taxon>
        <taxon>Pseudomonadati</taxon>
        <taxon>Planctomycetota</taxon>
        <taxon>Planctomycetia</taxon>
        <taxon>Pirellulales</taxon>
        <taxon>Lacipirellulaceae</taxon>
        <taxon>Adhaeretor</taxon>
    </lineage>
</organism>
<dbReference type="SUPFAM" id="SSF51445">
    <property type="entry name" value="(Trans)glycosidases"/>
    <property type="match status" value="1"/>
</dbReference>
<feature type="domain" description="Glycosyl hydrolase-like 10" evidence="2">
    <location>
        <begin position="61"/>
        <end position="317"/>
    </location>
</feature>
<dbReference type="InterPro" id="IPR052177">
    <property type="entry name" value="Divisome_Glycosyl_Hydrolase"/>
</dbReference>
<keyword evidence="4" id="KW-1185">Reference proteome</keyword>
<reference evidence="3 4" key="1">
    <citation type="submission" date="2019-02" db="EMBL/GenBank/DDBJ databases">
        <title>Deep-cultivation of Planctomycetes and their phenomic and genomic characterization uncovers novel biology.</title>
        <authorList>
            <person name="Wiegand S."/>
            <person name="Jogler M."/>
            <person name="Boedeker C."/>
            <person name="Pinto D."/>
            <person name="Vollmers J."/>
            <person name="Rivas-Marin E."/>
            <person name="Kohn T."/>
            <person name="Peeters S.H."/>
            <person name="Heuer A."/>
            <person name="Rast P."/>
            <person name="Oberbeckmann S."/>
            <person name="Bunk B."/>
            <person name="Jeske O."/>
            <person name="Meyerdierks A."/>
            <person name="Storesund J.E."/>
            <person name="Kallscheuer N."/>
            <person name="Luecker S."/>
            <person name="Lage O.M."/>
            <person name="Pohl T."/>
            <person name="Merkel B.J."/>
            <person name="Hornburger P."/>
            <person name="Mueller R.-W."/>
            <person name="Bruemmer F."/>
            <person name="Labrenz M."/>
            <person name="Spormann A.M."/>
            <person name="Op den Camp H."/>
            <person name="Overmann J."/>
            <person name="Amann R."/>
            <person name="Jetten M.S.M."/>
            <person name="Mascher T."/>
            <person name="Medema M.H."/>
            <person name="Devos D.P."/>
            <person name="Kaster A.-K."/>
            <person name="Ovreas L."/>
            <person name="Rohde M."/>
            <person name="Galperin M.Y."/>
            <person name="Jogler C."/>
        </authorList>
    </citation>
    <scope>NUCLEOTIDE SEQUENCE [LARGE SCALE GENOMIC DNA]</scope>
    <source>
        <strain evidence="3 4">HG15A2</strain>
    </source>
</reference>
<keyword evidence="1" id="KW-0732">Signal</keyword>